<protein>
    <submittedName>
        <fullName evidence="9">Pseudouridine synthase</fullName>
    </submittedName>
</protein>
<dbReference type="Proteomes" id="UP000053558">
    <property type="component" value="Unassembled WGS sequence"/>
</dbReference>
<feature type="binding site" evidence="6">
    <location>
        <position position="253"/>
    </location>
    <ligand>
        <name>substrate</name>
    </ligand>
</feature>
<keyword evidence="3" id="KW-0413">Isomerase</keyword>
<feature type="region of interest" description="Disordered" evidence="7">
    <location>
        <begin position="540"/>
        <end position="569"/>
    </location>
</feature>
<dbReference type="GO" id="GO:0031119">
    <property type="term" value="P:tRNA pseudouridine synthesis"/>
    <property type="evidence" value="ECO:0007669"/>
    <property type="project" value="InterPro"/>
</dbReference>
<dbReference type="Gene3D" id="3.30.70.580">
    <property type="entry name" value="Pseudouridine synthase I, catalytic domain, N-terminal subdomain"/>
    <property type="match status" value="1"/>
</dbReference>
<proteinExistence type="inferred from homology"/>
<dbReference type="InterPro" id="IPR020103">
    <property type="entry name" value="PsdUridine_synth_cat_dom_sf"/>
</dbReference>
<evidence type="ECO:0000313" key="9">
    <source>
        <dbReference type="EMBL" id="EIW79322.1"/>
    </source>
</evidence>
<gene>
    <name evidence="9" type="ORF">CONPUDRAFT_127353</name>
</gene>
<dbReference type="InterPro" id="IPR001406">
    <property type="entry name" value="PsdUridine_synth_TruA"/>
</dbReference>
<keyword evidence="10" id="KW-1185">Reference proteome</keyword>
<dbReference type="SUPFAM" id="SSF55120">
    <property type="entry name" value="Pseudouridine synthase"/>
    <property type="match status" value="1"/>
</dbReference>
<comment type="catalytic activity">
    <reaction evidence="4">
        <text>a uridine in tRNA = a pseudouridine in tRNA</text>
        <dbReference type="Rhea" id="RHEA:54572"/>
        <dbReference type="Rhea" id="RHEA-COMP:13339"/>
        <dbReference type="Rhea" id="RHEA-COMP:13934"/>
        <dbReference type="ChEBI" id="CHEBI:65314"/>
        <dbReference type="ChEBI" id="CHEBI:65315"/>
    </reaction>
</comment>
<dbReference type="OrthoDB" id="10256309at2759"/>
<feature type="region of interest" description="Disordered" evidence="7">
    <location>
        <begin position="1"/>
        <end position="131"/>
    </location>
</feature>
<dbReference type="PANTHER" id="PTHR11142">
    <property type="entry name" value="PSEUDOURIDYLATE SYNTHASE"/>
    <property type="match status" value="1"/>
</dbReference>
<feature type="active site" description="Nucleophile" evidence="5">
    <location>
        <position position="194"/>
    </location>
</feature>
<dbReference type="GO" id="GO:0009982">
    <property type="term" value="F:pseudouridine synthase activity"/>
    <property type="evidence" value="ECO:0007669"/>
    <property type="project" value="InterPro"/>
</dbReference>
<sequence>MSEAGPSFPVTGQKRSADEALPVVEGEATQKRVHVETAEAETRPSGVLPLGHQDEPVGDVGGSNDKQGKDEKRKSHQRRDASGFASGRKNRAKDTKRVGRRRGSRPDGEDQNGVEAGEQGGEGEAKDKAPRLPKRMTALLLGFCGRGFNGMQIQPDVRTIEGVLFDALVRVGAVSQDNADDPVKVSLGRAARTDAGVHAAGNLVSMKLITAIPGVPDFIERLNTELPPEIRVWSEVRVQNSFNARTACDSRKYTYLFPSYLLVPPKPGSGLHAVLDAHAKSTSETITLPEPDFWASPADVASGAGEDLVRKRQYRASPTAINRLREAARAFEGTHNFHNFTVGRIFSERASQRHMKCIEVGDPEIHGGTEWISVMFHGQSFMLHQVRKMMSALVLSSRIGTPARVIDEMYGPRVVFVPKMPALGLLLEYPIFDSYNARIQGANFKASLSPDDPDFRAQIDFEKHRSDIDAFKQRFIYDAMREVEDREGIFDAWIRSVDSYTGEDLLWLNAKGTIPANAVRKLGERRQNAFQERKLFDRTSFSKAGRDGDLSDEEEEGKIQKKHLEDMEG</sequence>
<feature type="compositionally biased region" description="Basic and acidic residues" evidence="7">
    <location>
        <begin position="28"/>
        <end position="42"/>
    </location>
</feature>
<comment type="similarity">
    <text evidence="1">Belongs to the tRNA pseudouridine synthase TruA family.</text>
</comment>
<evidence type="ECO:0000256" key="2">
    <source>
        <dbReference type="ARBA" id="ARBA00022694"/>
    </source>
</evidence>
<dbReference type="KEGG" id="cput:CONPUDRAFT_127353"/>
<evidence type="ECO:0000259" key="8">
    <source>
        <dbReference type="Pfam" id="PF01416"/>
    </source>
</evidence>
<evidence type="ECO:0000256" key="3">
    <source>
        <dbReference type="ARBA" id="ARBA00023235"/>
    </source>
</evidence>
<dbReference type="CDD" id="cd02568">
    <property type="entry name" value="PseudoU_synth_PUS1_PUS2"/>
    <property type="match status" value="1"/>
</dbReference>
<comment type="caution">
    <text evidence="9">The sequence shown here is derived from an EMBL/GenBank/DDBJ whole genome shotgun (WGS) entry which is preliminary data.</text>
</comment>
<evidence type="ECO:0000256" key="6">
    <source>
        <dbReference type="PIRSR" id="PIRSR641708-2"/>
    </source>
</evidence>
<feature type="compositionally biased region" description="Basic and acidic residues" evidence="7">
    <location>
        <begin position="66"/>
        <end position="81"/>
    </location>
</feature>
<feature type="compositionally biased region" description="Basic and acidic residues" evidence="7">
    <location>
        <begin position="557"/>
        <end position="569"/>
    </location>
</feature>
<dbReference type="FunFam" id="3.30.70.580:FF:000002">
    <property type="entry name" value="tRNA pseudouridine synthase"/>
    <property type="match status" value="1"/>
</dbReference>
<accession>A0A5M3MJD2</accession>
<dbReference type="GO" id="GO:1990481">
    <property type="term" value="P:mRNA pseudouridine synthesis"/>
    <property type="evidence" value="ECO:0007669"/>
    <property type="project" value="TreeGrafter"/>
</dbReference>
<evidence type="ECO:0000313" key="10">
    <source>
        <dbReference type="Proteomes" id="UP000053558"/>
    </source>
</evidence>
<name>A0A5M3MJD2_CONPW</name>
<evidence type="ECO:0000256" key="1">
    <source>
        <dbReference type="ARBA" id="ARBA00009375"/>
    </source>
</evidence>
<dbReference type="InterPro" id="IPR020095">
    <property type="entry name" value="PsdUridine_synth_TruA_C"/>
</dbReference>
<dbReference type="AlphaFoldDB" id="A0A5M3MJD2"/>
<dbReference type="NCBIfam" id="TIGR00071">
    <property type="entry name" value="hisT_truA"/>
    <property type="match status" value="1"/>
</dbReference>
<dbReference type="RefSeq" id="XP_007770981.1">
    <property type="nucleotide sequence ID" value="XM_007772791.1"/>
</dbReference>
<dbReference type="InterPro" id="IPR020097">
    <property type="entry name" value="PsdUridine_synth_TruA_a/b_dom"/>
</dbReference>
<dbReference type="GeneID" id="19200058"/>
<reference evidence="10" key="1">
    <citation type="journal article" date="2012" name="Science">
        <title>The Paleozoic origin of enzymatic lignin decomposition reconstructed from 31 fungal genomes.</title>
        <authorList>
            <person name="Floudas D."/>
            <person name="Binder M."/>
            <person name="Riley R."/>
            <person name="Barry K."/>
            <person name="Blanchette R.A."/>
            <person name="Henrissat B."/>
            <person name="Martinez A.T."/>
            <person name="Otillar R."/>
            <person name="Spatafora J.W."/>
            <person name="Yadav J.S."/>
            <person name="Aerts A."/>
            <person name="Benoit I."/>
            <person name="Boyd A."/>
            <person name="Carlson A."/>
            <person name="Copeland A."/>
            <person name="Coutinho P.M."/>
            <person name="de Vries R.P."/>
            <person name="Ferreira P."/>
            <person name="Findley K."/>
            <person name="Foster B."/>
            <person name="Gaskell J."/>
            <person name="Glotzer D."/>
            <person name="Gorecki P."/>
            <person name="Heitman J."/>
            <person name="Hesse C."/>
            <person name="Hori C."/>
            <person name="Igarashi K."/>
            <person name="Jurgens J.A."/>
            <person name="Kallen N."/>
            <person name="Kersten P."/>
            <person name="Kohler A."/>
            <person name="Kuees U."/>
            <person name="Kumar T.K.A."/>
            <person name="Kuo A."/>
            <person name="LaButti K."/>
            <person name="Larrondo L.F."/>
            <person name="Lindquist E."/>
            <person name="Ling A."/>
            <person name="Lombard V."/>
            <person name="Lucas S."/>
            <person name="Lundell T."/>
            <person name="Martin R."/>
            <person name="McLaughlin D.J."/>
            <person name="Morgenstern I."/>
            <person name="Morin E."/>
            <person name="Murat C."/>
            <person name="Nagy L.G."/>
            <person name="Nolan M."/>
            <person name="Ohm R.A."/>
            <person name="Patyshakuliyeva A."/>
            <person name="Rokas A."/>
            <person name="Ruiz-Duenas F.J."/>
            <person name="Sabat G."/>
            <person name="Salamov A."/>
            <person name="Samejima M."/>
            <person name="Schmutz J."/>
            <person name="Slot J.C."/>
            <person name="St John F."/>
            <person name="Stenlid J."/>
            <person name="Sun H."/>
            <person name="Sun S."/>
            <person name="Syed K."/>
            <person name="Tsang A."/>
            <person name="Wiebenga A."/>
            <person name="Young D."/>
            <person name="Pisabarro A."/>
            <person name="Eastwood D.C."/>
            <person name="Martin F."/>
            <person name="Cullen D."/>
            <person name="Grigoriev I.V."/>
            <person name="Hibbett D.S."/>
        </authorList>
    </citation>
    <scope>NUCLEOTIDE SEQUENCE [LARGE SCALE GENOMIC DNA]</scope>
    <source>
        <strain evidence="10">RWD-64-598 SS2</strain>
    </source>
</reference>
<evidence type="ECO:0000256" key="5">
    <source>
        <dbReference type="PIRSR" id="PIRSR641708-1"/>
    </source>
</evidence>
<dbReference type="EMBL" id="JH711581">
    <property type="protein sequence ID" value="EIW79322.1"/>
    <property type="molecule type" value="Genomic_DNA"/>
</dbReference>
<dbReference type="GO" id="GO:0005634">
    <property type="term" value="C:nucleus"/>
    <property type="evidence" value="ECO:0007669"/>
    <property type="project" value="TreeGrafter"/>
</dbReference>
<dbReference type="GO" id="GO:0003723">
    <property type="term" value="F:RNA binding"/>
    <property type="evidence" value="ECO:0007669"/>
    <property type="project" value="InterPro"/>
</dbReference>
<organism evidence="9 10">
    <name type="scientific">Coniophora puteana (strain RWD-64-598)</name>
    <name type="common">Brown rot fungus</name>
    <dbReference type="NCBI Taxonomy" id="741705"/>
    <lineage>
        <taxon>Eukaryota</taxon>
        <taxon>Fungi</taxon>
        <taxon>Dikarya</taxon>
        <taxon>Basidiomycota</taxon>
        <taxon>Agaricomycotina</taxon>
        <taxon>Agaricomycetes</taxon>
        <taxon>Agaricomycetidae</taxon>
        <taxon>Boletales</taxon>
        <taxon>Coniophorineae</taxon>
        <taxon>Coniophoraceae</taxon>
        <taxon>Coniophora</taxon>
    </lineage>
</organism>
<evidence type="ECO:0000256" key="4">
    <source>
        <dbReference type="ARBA" id="ARBA00036943"/>
    </source>
</evidence>
<keyword evidence="2" id="KW-0819">tRNA processing</keyword>
<dbReference type="InterPro" id="IPR020094">
    <property type="entry name" value="TruA/RsuA/RluB/E/F_N"/>
</dbReference>
<dbReference type="PANTHER" id="PTHR11142:SF4">
    <property type="entry name" value="PSEUDOURIDYLATE SYNTHASE 1 HOMOLOG"/>
    <property type="match status" value="1"/>
</dbReference>
<feature type="domain" description="Pseudouridine synthase I TruA alpha/beta" evidence="8">
    <location>
        <begin position="327"/>
        <end position="432"/>
    </location>
</feature>
<dbReference type="Gene3D" id="3.30.70.660">
    <property type="entry name" value="Pseudouridine synthase I, catalytic domain, C-terminal subdomain"/>
    <property type="match status" value="1"/>
</dbReference>
<evidence type="ECO:0000256" key="7">
    <source>
        <dbReference type="SAM" id="MobiDB-lite"/>
    </source>
</evidence>
<dbReference type="Pfam" id="PF01416">
    <property type="entry name" value="PseudoU_synth_1"/>
    <property type="match status" value="1"/>
</dbReference>
<dbReference type="OMA" id="NKAFDCR"/>
<dbReference type="InterPro" id="IPR041708">
    <property type="entry name" value="PUS1/PUS2-like"/>
</dbReference>